<feature type="compositionally biased region" description="Polar residues" evidence="1">
    <location>
        <begin position="300"/>
        <end position="336"/>
    </location>
</feature>
<dbReference type="Pfam" id="PF00627">
    <property type="entry name" value="UBA"/>
    <property type="match status" value="1"/>
</dbReference>
<dbReference type="AlphaFoldDB" id="A0A504YM11"/>
<dbReference type="GO" id="GO:0031593">
    <property type="term" value="F:polyubiquitin modification-dependent protein binding"/>
    <property type="evidence" value="ECO:0007669"/>
    <property type="project" value="TreeGrafter"/>
</dbReference>
<name>A0A504YM11_FASGI</name>
<dbReference type="Gene3D" id="1.10.8.10">
    <property type="entry name" value="DNA helicase RuvA subunit, C-terminal domain"/>
    <property type="match status" value="1"/>
</dbReference>
<dbReference type="PANTHER" id="PTHR10677">
    <property type="entry name" value="UBIQUILIN"/>
    <property type="match status" value="1"/>
</dbReference>
<organism evidence="3 4">
    <name type="scientific">Fasciola gigantica</name>
    <name type="common">Giant liver fluke</name>
    <dbReference type="NCBI Taxonomy" id="46835"/>
    <lineage>
        <taxon>Eukaryota</taxon>
        <taxon>Metazoa</taxon>
        <taxon>Spiralia</taxon>
        <taxon>Lophotrochozoa</taxon>
        <taxon>Platyhelminthes</taxon>
        <taxon>Trematoda</taxon>
        <taxon>Digenea</taxon>
        <taxon>Plagiorchiida</taxon>
        <taxon>Echinostomata</taxon>
        <taxon>Echinostomatoidea</taxon>
        <taxon>Fasciolidae</taxon>
        <taxon>Fasciola</taxon>
    </lineage>
</organism>
<reference evidence="3 4" key="1">
    <citation type="submission" date="2019-04" db="EMBL/GenBank/DDBJ databases">
        <title>Annotation for the trematode Fasciola gigantica.</title>
        <authorList>
            <person name="Choi Y.-J."/>
        </authorList>
    </citation>
    <scope>NUCLEOTIDE SEQUENCE [LARGE SCALE GENOMIC DNA]</scope>
    <source>
        <strain evidence="3">Uganda_cow_1</strain>
    </source>
</reference>
<accession>A0A504YM11</accession>
<dbReference type="InterPro" id="IPR015496">
    <property type="entry name" value="Ubiquilin"/>
</dbReference>
<dbReference type="GO" id="GO:0005829">
    <property type="term" value="C:cytosol"/>
    <property type="evidence" value="ECO:0007669"/>
    <property type="project" value="TreeGrafter"/>
</dbReference>
<proteinExistence type="predicted"/>
<dbReference type="Proteomes" id="UP000316759">
    <property type="component" value="Unassembled WGS sequence"/>
</dbReference>
<dbReference type="STRING" id="46835.A0A504YM11"/>
<dbReference type="CDD" id="cd14326">
    <property type="entry name" value="UBA_UBL7"/>
    <property type="match status" value="1"/>
</dbReference>
<dbReference type="EMBL" id="SUNJ01006321">
    <property type="protein sequence ID" value="TPP62902.1"/>
    <property type="molecule type" value="Genomic_DNA"/>
</dbReference>
<dbReference type="PANTHER" id="PTHR10677:SF3">
    <property type="entry name" value="FI07626P-RELATED"/>
    <property type="match status" value="1"/>
</dbReference>
<keyword evidence="4" id="KW-1185">Reference proteome</keyword>
<feature type="compositionally biased region" description="Polar residues" evidence="1">
    <location>
        <begin position="344"/>
        <end position="354"/>
    </location>
</feature>
<dbReference type="OrthoDB" id="10016665at2759"/>
<gene>
    <name evidence="3" type="ORF">FGIG_10185</name>
</gene>
<feature type="region of interest" description="Disordered" evidence="1">
    <location>
        <begin position="221"/>
        <end position="255"/>
    </location>
</feature>
<sequence>MSYLRAKVIRLDKQENMDSKYIKEFDANETVDSLFPKILNSGESPEAFDIQCICCGELLEANKRLSDYDIDAYSILQFLIKPKSHLAQLCSDSDAINTKEISQLLTRLSWITRGGRLNKVVSLLNQRVYLDNAVVANPRLGQDVIAYSVLQDSKMLTTLLRNRGSLEKFLNEHPSAIPVIQSGIQSVLDSSEDPRRGYPSTIIPNMQTLRPFAQDYTIDQEQDNDADDSGTDSNCHDLNVPVPAETNGTSSERFIPSGFMRTSVSTGVSPRVSRHQLQAAIAQAQGFLTTGSSGGAAHPPTSSQSVISNETNTRNASGGSRITSNALSQALASVTSGLRPASHETPTVTETAANSGDRWASQLAQLAEMGFSDHAAARRVLEATNGDLSLAIQLLFG</sequence>
<dbReference type="InterPro" id="IPR015940">
    <property type="entry name" value="UBA"/>
</dbReference>
<evidence type="ECO:0000256" key="1">
    <source>
        <dbReference type="SAM" id="MobiDB-lite"/>
    </source>
</evidence>
<feature type="compositionally biased region" description="Acidic residues" evidence="1">
    <location>
        <begin position="221"/>
        <end position="230"/>
    </location>
</feature>
<comment type="caution">
    <text evidence="3">The sequence shown here is derived from an EMBL/GenBank/DDBJ whole genome shotgun (WGS) entry which is preliminary data.</text>
</comment>
<evidence type="ECO:0000313" key="4">
    <source>
        <dbReference type="Proteomes" id="UP000316759"/>
    </source>
</evidence>
<feature type="region of interest" description="Disordered" evidence="1">
    <location>
        <begin position="290"/>
        <end position="355"/>
    </location>
</feature>
<evidence type="ECO:0000259" key="2">
    <source>
        <dbReference type="PROSITE" id="PS50030"/>
    </source>
</evidence>
<evidence type="ECO:0000313" key="3">
    <source>
        <dbReference type="EMBL" id="TPP62902.1"/>
    </source>
</evidence>
<dbReference type="InterPro" id="IPR047878">
    <property type="entry name" value="UBL7_UBA"/>
</dbReference>
<dbReference type="SMART" id="SM00165">
    <property type="entry name" value="UBA"/>
    <property type="match status" value="1"/>
</dbReference>
<dbReference type="InterPro" id="IPR009060">
    <property type="entry name" value="UBA-like_sf"/>
</dbReference>
<dbReference type="PROSITE" id="PS50030">
    <property type="entry name" value="UBA"/>
    <property type="match status" value="1"/>
</dbReference>
<feature type="domain" description="UBA" evidence="2">
    <location>
        <begin position="354"/>
        <end position="397"/>
    </location>
</feature>
<protein>
    <recommendedName>
        <fullName evidence="2">UBA domain-containing protein</fullName>
    </recommendedName>
</protein>
<dbReference type="SUPFAM" id="SSF46934">
    <property type="entry name" value="UBA-like"/>
    <property type="match status" value="1"/>
</dbReference>
<dbReference type="GO" id="GO:0006511">
    <property type="term" value="P:ubiquitin-dependent protein catabolic process"/>
    <property type="evidence" value="ECO:0007669"/>
    <property type="project" value="TreeGrafter"/>
</dbReference>